<evidence type="ECO:0000256" key="3">
    <source>
        <dbReference type="ARBA" id="ARBA00022801"/>
    </source>
</evidence>
<evidence type="ECO:0000313" key="9">
    <source>
        <dbReference type="Proteomes" id="UP000823936"/>
    </source>
</evidence>
<organism evidence="8 9">
    <name type="scientific">Candidatus Ornithospirochaeta avicola</name>
    <dbReference type="NCBI Taxonomy" id="2840896"/>
    <lineage>
        <taxon>Bacteria</taxon>
        <taxon>Pseudomonadati</taxon>
        <taxon>Spirochaetota</taxon>
        <taxon>Spirochaetia</taxon>
        <taxon>Spirochaetales</taxon>
        <taxon>Spirochaetaceae</taxon>
        <taxon>Spirochaetaceae incertae sedis</taxon>
        <taxon>Candidatus Ornithospirochaeta</taxon>
    </lineage>
</organism>
<dbReference type="AlphaFoldDB" id="A0A9D1PTZ4"/>
<evidence type="ECO:0000313" key="8">
    <source>
        <dbReference type="EMBL" id="HIV99287.1"/>
    </source>
</evidence>
<dbReference type="Pfam" id="PF20582">
    <property type="entry name" value="UPF0758_N"/>
    <property type="match status" value="1"/>
</dbReference>
<keyword evidence="4" id="KW-0862">Zinc</keyword>
<sequence length="215" mass="23555">MEACEKKEDAKEKIGRLGIRALSDKELLMLLIQNGSRTRSLEEISSDVLALLDRKSSIMFSELSAINGLSNAKASIIAASLELGRRRIAKQSVQIKSPEDVYNSIRHYSDRSQEHLIVVALNGAHEIIYTETVTVGLVNMTIVHPREVFSNAIEKRASAIIIAHNHPSGRLNPSSEDIDMTRKIVKAGSVLGISVLDHLIISSAGYLSFKAKGLI</sequence>
<dbReference type="GO" id="GO:0008237">
    <property type="term" value="F:metallopeptidase activity"/>
    <property type="evidence" value="ECO:0007669"/>
    <property type="project" value="UniProtKB-KW"/>
</dbReference>
<evidence type="ECO:0000256" key="5">
    <source>
        <dbReference type="ARBA" id="ARBA00023049"/>
    </source>
</evidence>
<dbReference type="EMBL" id="DXHU01000022">
    <property type="protein sequence ID" value="HIV99287.1"/>
    <property type="molecule type" value="Genomic_DNA"/>
</dbReference>
<comment type="caution">
    <text evidence="8">The sequence shown here is derived from an EMBL/GenBank/DDBJ whole genome shotgun (WGS) entry which is preliminary data.</text>
</comment>
<dbReference type="Pfam" id="PF04002">
    <property type="entry name" value="RadC"/>
    <property type="match status" value="1"/>
</dbReference>
<dbReference type="PROSITE" id="PS01302">
    <property type="entry name" value="UPF0758"/>
    <property type="match status" value="1"/>
</dbReference>
<dbReference type="InterPro" id="IPR001405">
    <property type="entry name" value="UPF0758"/>
</dbReference>
<feature type="domain" description="MPN" evidence="7">
    <location>
        <begin position="94"/>
        <end position="215"/>
    </location>
</feature>
<name>A0A9D1PTZ4_9SPIO</name>
<evidence type="ECO:0000256" key="4">
    <source>
        <dbReference type="ARBA" id="ARBA00022833"/>
    </source>
</evidence>
<dbReference type="NCBIfam" id="TIGR00608">
    <property type="entry name" value="radc"/>
    <property type="match status" value="1"/>
</dbReference>
<keyword evidence="1" id="KW-0645">Protease</keyword>
<comment type="similarity">
    <text evidence="6">Belongs to the UPF0758 family.</text>
</comment>
<protein>
    <submittedName>
        <fullName evidence="8">DNA repair protein RadC</fullName>
    </submittedName>
</protein>
<evidence type="ECO:0000256" key="1">
    <source>
        <dbReference type="ARBA" id="ARBA00022670"/>
    </source>
</evidence>
<dbReference type="Gene3D" id="3.40.140.10">
    <property type="entry name" value="Cytidine Deaminase, domain 2"/>
    <property type="match status" value="1"/>
</dbReference>
<dbReference type="PANTHER" id="PTHR30471:SF3">
    <property type="entry name" value="UPF0758 PROTEIN YEES-RELATED"/>
    <property type="match status" value="1"/>
</dbReference>
<dbReference type="InterPro" id="IPR046778">
    <property type="entry name" value="UPF0758_N"/>
</dbReference>
<evidence type="ECO:0000256" key="2">
    <source>
        <dbReference type="ARBA" id="ARBA00022723"/>
    </source>
</evidence>
<keyword evidence="3" id="KW-0378">Hydrolase</keyword>
<reference evidence="8" key="1">
    <citation type="journal article" date="2021" name="PeerJ">
        <title>Extensive microbial diversity within the chicken gut microbiome revealed by metagenomics and culture.</title>
        <authorList>
            <person name="Gilroy R."/>
            <person name="Ravi A."/>
            <person name="Getino M."/>
            <person name="Pursley I."/>
            <person name="Horton D.L."/>
            <person name="Alikhan N.F."/>
            <person name="Baker D."/>
            <person name="Gharbi K."/>
            <person name="Hall N."/>
            <person name="Watson M."/>
            <person name="Adriaenssens E.M."/>
            <person name="Foster-Nyarko E."/>
            <person name="Jarju S."/>
            <person name="Secka A."/>
            <person name="Antonio M."/>
            <person name="Oren A."/>
            <person name="Chaudhuri R.R."/>
            <person name="La Ragione R."/>
            <person name="Hildebrand F."/>
            <person name="Pallen M.J."/>
        </authorList>
    </citation>
    <scope>NUCLEOTIDE SEQUENCE</scope>
    <source>
        <strain evidence="8">Gambia11-129</strain>
    </source>
</reference>
<dbReference type="NCBIfam" id="NF000642">
    <property type="entry name" value="PRK00024.1"/>
    <property type="match status" value="1"/>
</dbReference>
<dbReference type="InterPro" id="IPR025657">
    <property type="entry name" value="RadC_JAB"/>
</dbReference>
<evidence type="ECO:0000256" key="6">
    <source>
        <dbReference type="RuleBase" id="RU003797"/>
    </source>
</evidence>
<dbReference type="CDD" id="cd08071">
    <property type="entry name" value="MPN_DUF2466"/>
    <property type="match status" value="1"/>
</dbReference>
<dbReference type="GO" id="GO:0006508">
    <property type="term" value="P:proteolysis"/>
    <property type="evidence" value="ECO:0007669"/>
    <property type="project" value="UniProtKB-KW"/>
</dbReference>
<accession>A0A9D1PTZ4</accession>
<dbReference type="Proteomes" id="UP000823936">
    <property type="component" value="Unassembled WGS sequence"/>
</dbReference>
<dbReference type="InterPro" id="IPR037518">
    <property type="entry name" value="MPN"/>
</dbReference>
<dbReference type="SUPFAM" id="SSF102712">
    <property type="entry name" value="JAB1/MPN domain"/>
    <property type="match status" value="1"/>
</dbReference>
<proteinExistence type="inferred from homology"/>
<keyword evidence="5" id="KW-0482">Metalloprotease</keyword>
<gene>
    <name evidence="8" type="primary">radC</name>
    <name evidence="8" type="ORF">IAB12_05890</name>
</gene>
<dbReference type="PANTHER" id="PTHR30471">
    <property type="entry name" value="DNA REPAIR PROTEIN RADC"/>
    <property type="match status" value="1"/>
</dbReference>
<evidence type="ECO:0000259" key="7">
    <source>
        <dbReference type="PROSITE" id="PS50249"/>
    </source>
</evidence>
<dbReference type="GO" id="GO:0046872">
    <property type="term" value="F:metal ion binding"/>
    <property type="evidence" value="ECO:0007669"/>
    <property type="project" value="UniProtKB-KW"/>
</dbReference>
<dbReference type="InterPro" id="IPR020891">
    <property type="entry name" value="UPF0758_CS"/>
</dbReference>
<dbReference type="PROSITE" id="PS50249">
    <property type="entry name" value="MPN"/>
    <property type="match status" value="1"/>
</dbReference>
<reference evidence="8" key="2">
    <citation type="submission" date="2021-04" db="EMBL/GenBank/DDBJ databases">
        <authorList>
            <person name="Gilroy R."/>
        </authorList>
    </citation>
    <scope>NUCLEOTIDE SEQUENCE</scope>
    <source>
        <strain evidence="8">Gambia11-129</strain>
    </source>
</reference>
<keyword evidence="2" id="KW-0479">Metal-binding</keyword>